<evidence type="ECO:0000259" key="2">
    <source>
        <dbReference type="Pfam" id="PF01738"/>
    </source>
</evidence>
<feature type="region of interest" description="Disordered" evidence="1">
    <location>
        <begin position="1"/>
        <end position="21"/>
    </location>
</feature>
<dbReference type="Pfam" id="PF01738">
    <property type="entry name" value="DLH"/>
    <property type="match status" value="1"/>
</dbReference>
<keyword evidence="4" id="KW-1185">Reference proteome</keyword>
<evidence type="ECO:0000256" key="1">
    <source>
        <dbReference type="SAM" id="MobiDB-lite"/>
    </source>
</evidence>
<dbReference type="eggNOG" id="COG0412">
    <property type="taxonomic scope" value="Bacteria"/>
</dbReference>
<reference evidence="3 4" key="1">
    <citation type="submission" date="2013-03" db="EMBL/GenBank/DDBJ databases">
        <title>Salinisphaera hydrothermalis C41B8 Genome Sequencing.</title>
        <authorList>
            <person name="Li C."/>
            <person name="Lai Q."/>
            <person name="Shao Z."/>
        </authorList>
    </citation>
    <scope>NUCLEOTIDE SEQUENCE [LARGE SCALE GENOMIC DNA]</scope>
    <source>
        <strain evidence="3 4">C41B8</strain>
    </source>
</reference>
<dbReference type="GO" id="GO:0016787">
    <property type="term" value="F:hydrolase activity"/>
    <property type="evidence" value="ECO:0007669"/>
    <property type="project" value="InterPro"/>
</dbReference>
<gene>
    <name evidence="3" type="ORF">C41B8_01090</name>
</gene>
<organism evidence="3 4">
    <name type="scientific">Salinisphaera hydrothermalis (strain C41B8)</name>
    <dbReference type="NCBI Taxonomy" id="1304275"/>
    <lineage>
        <taxon>Bacteria</taxon>
        <taxon>Pseudomonadati</taxon>
        <taxon>Pseudomonadota</taxon>
        <taxon>Gammaproteobacteria</taxon>
        <taxon>Salinisphaerales</taxon>
        <taxon>Salinisphaeraceae</taxon>
        <taxon>Salinisphaera</taxon>
    </lineage>
</organism>
<dbReference type="Proteomes" id="UP000028302">
    <property type="component" value="Unassembled WGS sequence"/>
</dbReference>
<dbReference type="EMBL" id="APNK01000001">
    <property type="protein sequence ID" value="KEZ79301.1"/>
    <property type="molecule type" value="Genomic_DNA"/>
</dbReference>
<sequence length="223" mass="24814">MGQQIEFTRPDGAKAPGFYAEPEGQSNAPGIVVIQEWWGLNDQIKRVGKQWTDAGYRVLIPDLYRGEKALDAAEAEHKMDDLDFTDAATQDVRGAVQYLKADSESVGVIGFCMGGVLAVLAAMHVPETDVAVSWYGIPPDEAGDASAIDVPLQCHFATQDTFFPIEQADAFEKKLEAGNVEHECYRYDAQHAFGNEEWDYYDPEASKLAWQRSMAFFERHLKG</sequence>
<dbReference type="STRING" id="1304275.C41B8_01090"/>
<comment type="caution">
    <text evidence="3">The sequence shown here is derived from an EMBL/GenBank/DDBJ whole genome shotgun (WGS) entry which is preliminary data.</text>
</comment>
<dbReference type="AlphaFoldDB" id="A0A084IRG7"/>
<dbReference type="PANTHER" id="PTHR46623:SF6">
    <property type="entry name" value="ALPHA_BETA-HYDROLASES SUPERFAMILY PROTEIN"/>
    <property type="match status" value="1"/>
</dbReference>
<dbReference type="PANTHER" id="PTHR46623">
    <property type="entry name" value="CARBOXYMETHYLENEBUTENOLIDASE-RELATED"/>
    <property type="match status" value="1"/>
</dbReference>
<protein>
    <submittedName>
        <fullName evidence="3">Carboxymethylenebutenolidase</fullName>
    </submittedName>
</protein>
<dbReference type="InterPro" id="IPR029058">
    <property type="entry name" value="AB_hydrolase_fold"/>
</dbReference>
<dbReference type="InterPro" id="IPR051049">
    <property type="entry name" value="Dienelactone_hydrolase-like"/>
</dbReference>
<evidence type="ECO:0000313" key="3">
    <source>
        <dbReference type="EMBL" id="KEZ79301.1"/>
    </source>
</evidence>
<proteinExistence type="predicted"/>
<dbReference type="SUPFAM" id="SSF53474">
    <property type="entry name" value="alpha/beta-Hydrolases"/>
    <property type="match status" value="1"/>
</dbReference>
<dbReference type="RefSeq" id="WP_037332886.1">
    <property type="nucleotide sequence ID" value="NZ_APNK01000001.1"/>
</dbReference>
<evidence type="ECO:0000313" key="4">
    <source>
        <dbReference type="Proteomes" id="UP000028302"/>
    </source>
</evidence>
<dbReference type="Gene3D" id="3.40.50.1820">
    <property type="entry name" value="alpha/beta hydrolase"/>
    <property type="match status" value="1"/>
</dbReference>
<dbReference type="OrthoDB" id="9787933at2"/>
<accession>A0A084IRG7</accession>
<dbReference type="PATRIC" id="fig|1304275.5.peg.220"/>
<dbReference type="InterPro" id="IPR002925">
    <property type="entry name" value="Dienelactn_hydro"/>
</dbReference>
<name>A0A084IRG7_SALHC</name>
<feature type="domain" description="Dienelactone hydrolase" evidence="2">
    <location>
        <begin position="17"/>
        <end position="220"/>
    </location>
</feature>